<comment type="function">
    <text evidence="3">Flagellin is the subunit protein which polymerizes to form the filaments of bacterial flagella.</text>
</comment>
<keyword evidence="3" id="KW-0964">Secreted</keyword>
<dbReference type="STRING" id="1294273.roselon_01311"/>
<keyword evidence="2 3" id="KW-0975">Bacterial flagellum</keyword>
<evidence type="ECO:0000256" key="2">
    <source>
        <dbReference type="ARBA" id="ARBA00023143"/>
    </source>
</evidence>
<organism evidence="6 7">
    <name type="scientific">Roseicyclus elongatus DSM 19469</name>
    <dbReference type="NCBI Taxonomy" id="1294273"/>
    <lineage>
        <taxon>Bacteria</taxon>
        <taxon>Pseudomonadati</taxon>
        <taxon>Pseudomonadota</taxon>
        <taxon>Alphaproteobacteria</taxon>
        <taxon>Rhodobacterales</taxon>
        <taxon>Roseobacteraceae</taxon>
        <taxon>Roseicyclus</taxon>
    </lineage>
</organism>
<evidence type="ECO:0000313" key="7">
    <source>
        <dbReference type="Proteomes" id="UP000019593"/>
    </source>
</evidence>
<dbReference type="Pfam" id="PF00700">
    <property type="entry name" value="Flagellin_C"/>
    <property type="match status" value="1"/>
</dbReference>
<dbReference type="HOGENOM" id="CLU_011142_1_1_5"/>
<evidence type="ECO:0000313" key="6">
    <source>
        <dbReference type="EMBL" id="AHM03699.1"/>
    </source>
</evidence>
<dbReference type="OrthoDB" id="8328560at2"/>
<evidence type="ECO:0000256" key="1">
    <source>
        <dbReference type="ARBA" id="ARBA00005709"/>
    </source>
</evidence>
<dbReference type="GO" id="GO:0005198">
    <property type="term" value="F:structural molecule activity"/>
    <property type="evidence" value="ECO:0007669"/>
    <property type="project" value="UniProtKB-UniRule"/>
</dbReference>
<dbReference type="RefSeq" id="WP_025311549.1">
    <property type="nucleotide sequence ID" value="NZ_CP004372.1"/>
</dbReference>
<dbReference type="PANTHER" id="PTHR42792">
    <property type="entry name" value="FLAGELLIN"/>
    <property type="match status" value="1"/>
</dbReference>
<accession>W8RR89</accession>
<feature type="domain" description="Flagellin N-terminal" evidence="4">
    <location>
        <begin position="4"/>
        <end position="137"/>
    </location>
</feature>
<evidence type="ECO:0000259" key="4">
    <source>
        <dbReference type="Pfam" id="PF00669"/>
    </source>
</evidence>
<feature type="domain" description="Flagellin C-terminal" evidence="5">
    <location>
        <begin position="436"/>
        <end position="521"/>
    </location>
</feature>
<evidence type="ECO:0000256" key="3">
    <source>
        <dbReference type="RuleBase" id="RU362073"/>
    </source>
</evidence>
<dbReference type="Pfam" id="PF00669">
    <property type="entry name" value="Flagellin_N"/>
    <property type="match status" value="1"/>
</dbReference>
<keyword evidence="7" id="KW-1185">Reference proteome</keyword>
<dbReference type="AlphaFoldDB" id="W8RR89"/>
<dbReference type="EMBL" id="CP004372">
    <property type="protein sequence ID" value="AHM03699.1"/>
    <property type="molecule type" value="Genomic_DNA"/>
</dbReference>
<dbReference type="PANTHER" id="PTHR42792:SF2">
    <property type="entry name" value="FLAGELLIN"/>
    <property type="match status" value="1"/>
</dbReference>
<dbReference type="GO" id="GO:0005576">
    <property type="term" value="C:extracellular region"/>
    <property type="evidence" value="ECO:0007669"/>
    <property type="project" value="UniProtKB-SubCell"/>
</dbReference>
<name>W8RR89_9RHOB</name>
<sequence>MSSILTNNSAMVALQTLKSVNSNLNQTQAEISTGKSVASARDNSAVWSISKVMESDVKGFKGISESLSLGESTVAVARNAAETVTELLTEVKGKIVAAQEENVDRAKIQADIDALRDQIGSVVGAAQFNGLNLVQGTDDVNVLASLDRSANGDVTASNITVARQDLTTDSGKYGSTAVTGSDLTALVSVDGGPSGSSTAQAGLNAQVQITEGTGTGFAADDTFSVTVGGSVITVTLDGTEDADGVRDLIKGEINARDIEGITATDGANPGELVISNTNAFEEVDVAVAANLDDTAGGAGANIEGLNGNNGLTQSSGTIGQRAETVDFSTTAKVTEGDGFEVTVAGAAFRYVAGQGETMEDVARGLKTAIDSNPPADVTTKVQQDADTGQWSLAVDYDNASTTTISLSASTGGEASGGLFGLDNIDVTTNAGADAALDNVETLIQNSIDAAASFGSVEGRIETQSDFVSKLVDSLKSGIGTLVDANMEEASARLQALQVQQQLATQSLSIANQAPQNILSLFR</sequence>
<gene>
    <name evidence="6" type="ORF">roselon_01311</name>
</gene>
<comment type="similarity">
    <text evidence="1 3">Belongs to the bacterial flagellin family.</text>
</comment>
<dbReference type="InterPro" id="IPR001492">
    <property type="entry name" value="Flagellin"/>
</dbReference>
<dbReference type="InterPro" id="IPR001029">
    <property type="entry name" value="Flagellin_N"/>
</dbReference>
<reference evidence="6 7" key="1">
    <citation type="submission" date="2013-03" db="EMBL/GenBank/DDBJ databases">
        <authorList>
            <person name="Fiebig A."/>
            <person name="Goeker M."/>
            <person name="Klenk H.-P.P."/>
        </authorList>
    </citation>
    <scope>NUCLEOTIDE SEQUENCE [LARGE SCALE GENOMIC DNA]</scope>
    <source>
        <strain evidence="7">DSM 19469</strain>
    </source>
</reference>
<dbReference type="SUPFAM" id="SSF64518">
    <property type="entry name" value="Phase 1 flagellin"/>
    <property type="match status" value="1"/>
</dbReference>
<protein>
    <recommendedName>
        <fullName evidence="3">Flagellin</fullName>
    </recommendedName>
</protein>
<dbReference type="eggNOG" id="COG1344">
    <property type="taxonomic scope" value="Bacteria"/>
</dbReference>
<keyword evidence="6" id="KW-0282">Flagellum</keyword>
<proteinExistence type="inferred from homology"/>
<evidence type="ECO:0000259" key="5">
    <source>
        <dbReference type="Pfam" id="PF00700"/>
    </source>
</evidence>
<dbReference type="Proteomes" id="UP000019593">
    <property type="component" value="Chromosome"/>
</dbReference>
<dbReference type="KEGG" id="red:roselon_01311"/>
<dbReference type="GO" id="GO:0009288">
    <property type="term" value="C:bacterial-type flagellum"/>
    <property type="evidence" value="ECO:0007669"/>
    <property type="project" value="UniProtKB-SubCell"/>
</dbReference>
<comment type="subcellular location">
    <subcellularLocation>
        <location evidence="3">Secreted</location>
    </subcellularLocation>
    <subcellularLocation>
        <location evidence="3">Bacterial flagellum</location>
    </subcellularLocation>
</comment>
<dbReference type="PATRIC" id="fig|1294273.3.peg.1288"/>
<dbReference type="InterPro" id="IPR046358">
    <property type="entry name" value="Flagellin_C"/>
</dbReference>
<keyword evidence="6" id="KW-0966">Cell projection</keyword>
<keyword evidence="6" id="KW-0969">Cilium</keyword>
<dbReference type="Gene3D" id="1.20.1330.10">
    <property type="entry name" value="f41 fragment of flagellin, N-terminal domain"/>
    <property type="match status" value="2"/>
</dbReference>